<feature type="region of interest" description="Disordered" evidence="1">
    <location>
        <begin position="932"/>
        <end position="965"/>
    </location>
</feature>
<feature type="compositionally biased region" description="Polar residues" evidence="1">
    <location>
        <begin position="300"/>
        <end position="313"/>
    </location>
</feature>
<feature type="compositionally biased region" description="Polar residues" evidence="1">
    <location>
        <begin position="67"/>
        <end position="89"/>
    </location>
</feature>
<evidence type="ECO:0000313" key="2">
    <source>
        <dbReference type="EMBL" id="PVD19282.1"/>
    </source>
</evidence>
<feature type="region of interest" description="Disordered" evidence="1">
    <location>
        <begin position="1"/>
        <end position="95"/>
    </location>
</feature>
<gene>
    <name evidence="2" type="ORF">C0Q70_19768</name>
</gene>
<keyword evidence="3" id="KW-1185">Reference proteome</keyword>
<feature type="compositionally biased region" description="Acidic residues" evidence="1">
    <location>
        <begin position="948"/>
        <end position="957"/>
    </location>
</feature>
<evidence type="ECO:0000313" key="3">
    <source>
        <dbReference type="Proteomes" id="UP000245119"/>
    </source>
</evidence>
<dbReference type="EMBL" id="PZQS01000013">
    <property type="protein sequence ID" value="PVD19282.1"/>
    <property type="molecule type" value="Genomic_DNA"/>
</dbReference>
<protein>
    <submittedName>
        <fullName evidence="2">Uncharacterized protein</fullName>
    </submittedName>
</protein>
<sequence>MEGEQHEKEALPREDIAPPTSQTAPPTSHTAPPTSQAAQHTNQATQSTSRTTLSQSQTALSTCQQTPLSTCQQTPVSTSQTVHVTSQRDGSFRTVPVSRVPPFPLRSGEGCTIYRGGALHSRHLPPPPPVVGGLLYSSYPGSVLQPAPSSLSLPQASAPQALMSPPAMTMYSSQLQHTDISYQLQSYSPPFLYQQQFHPTASPSRSPRLLNIQWTASVAPFPEDMESAQLPPAAVEQVQMVLVQPQNVFPSSAAVSPMAVFEADLMSVQDTQYVMSEPGLPTQPFVCPADVSQEPDTRQEGTPSFSSPEGWPISSSRLRAESKEFIPKTHQQQIQFHLATVPPFKMSVSPTRLTPEHQADMYTQAFRLMESYAQKILRPDFEQRVLRVPATNFNEQKLEPVHTGGYLLLGMPQTPALRGQEALSRVCCALENILRLRARLAVIISNYKYKECYLRRAPFDVFPRPSSEGSHDILMFGVDIGVVCIQVTCVERGTSKGTVKKQIRDTLKQLRKDEEAVRSLLQDLPLPHLSVVRVLALPNLSQQELRQKLETRMLKKLASMFGSGDNLEGVITSDHLPLQGHRHFPDKASHDLLQQWLNQAAGRGSPLPINVCMQMFARYTSEWSVPEVWTLEKPRVEVRTLSDAAIETSHRYGLQVLTPEQEALLNTPKSHVMIIGVPGSGATLVLQLKVRQWLQHGACVAVFIPQRLTGLWQAYQAADLFQTFRSKVLLWTGRKLDGEGVWCTSLEGEEVDVSQQQGGAMLAVFDGADYDIPLVSFAVERATTMFASVWIAAFKSLPVDTRIHGYNEVRLTKVTRIPTSIQALLRHGLQAILDEQPASTFLSACNANNFSASESDSILSPADEPVPPSILSPRVTLDEVSCYVEASSDNGFACDGPTPVIIFHPPHCSPHSRVCDCRICCRELARVLQELGQLDPPSDEQERTCDGDDKDEADNEDDDKHRKHGRRCHVPHNVVVFTDTADDAARLVRSLQTHGVVKEQLLGSMHQLHDIPRMVGREVALVVYAGEVKVSKGRVLLGLVAHLREVMSLCQGHLVLVLEVRWLPRSGGSPEDEEGQGLQMKPFELELQLLMEESERQHLVEVAAVNTASEGGAVNTASEGGAVNTASEGGAVNTASEGGAVNIVSEGGAVNTASEVAAVNTASEGGAVNTVSEDYPD</sequence>
<accession>A0A2T7NDR2</accession>
<organism evidence="2 3">
    <name type="scientific">Pomacea canaliculata</name>
    <name type="common">Golden apple snail</name>
    <dbReference type="NCBI Taxonomy" id="400727"/>
    <lineage>
        <taxon>Eukaryota</taxon>
        <taxon>Metazoa</taxon>
        <taxon>Spiralia</taxon>
        <taxon>Lophotrochozoa</taxon>
        <taxon>Mollusca</taxon>
        <taxon>Gastropoda</taxon>
        <taxon>Caenogastropoda</taxon>
        <taxon>Architaenioglossa</taxon>
        <taxon>Ampullarioidea</taxon>
        <taxon>Ampullariidae</taxon>
        <taxon>Pomacea</taxon>
    </lineage>
</organism>
<proteinExistence type="predicted"/>
<feature type="compositionally biased region" description="Basic and acidic residues" evidence="1">
    <location>
        <begin position="1"/>
        <end position="16"/>
    </location>
</feature>
<feature type="region of interest" description="Disordered" evidence="1">
    <location>
        <begin position="292"/>
        <end position="313"/>
    </location>
</feature>
<reference evidence="2 3" key="1">
    <citation type="submission" date="2018-04" db="EMBL/GenBank/DDBJ databases">
        <title>The genome of golden apple snail Pomacea canaliculata provides insight into stress tolerance and invasive adaptation.</title>
        <authorList>
            <person name="Liu C."/>
            <person name="Liu B."/>
            <person name="Ren Y."/>
            <person name="Zhang Y."/>
            <person name="Wang H."/>
            <person name="Li S."/>
            <person name="Jiang F."/>
            <person name="Yin L."/>
            <person name="Zhang G."/>
            <person name="Qian W."/>
            <person name="Fan W."/>
        </authorList>
    </citation>
    <scope>NUCLEOTIDE SEQUENCE [LARGE SCALE GENOMIC DNA]</scope>
    <source>
        <strain evidence="2">SZHN2017</strain>
        <tissue evidence="2">Muscle</tissue>
    </source>
</reference>
<name>A0A2T7NDR2_POMCA</name>
<dbReference type="AlphaFoldDB" id="A0A2T7NDR2"/>
<dbReference type="OrthoDB" id="6143625at2759"/>
<feature type="compositionally biased region" description="Low complexity" evidence="1">
    <location>
        <begin position="17"/>
        <end position="66"/>
    </location>
</feature>
<dbReference type="Proteomes" id="UP000245119">
    <property type="component" value="Linkage Group LG13"/>
</dbReference>
<comment type="caution">
    <text evidence="2">The sequence shown here is derived from an EMBL/GenBank/DDBJ whole genome shotgun (WGS) entry which is preliminary data.</text>
</comment>
<evidence type="ECO:0000256" key="1">
    <source>
        <dbReference type="SAM" id="MobiDB-lite"/>
    </source>
</evidence>